<proteinExistence type="predicted"/>
<dbReference type="OrthoDB" id="9816309at2"/>
<dbReference type="EC" id="2.1.1.80" evidence="5"/>
<dbReference type="PRINTS" id="PR00996">
    <property type="entry name" value="CHERMTFRASE"/>
</dbReference>
<dbReference type="GO" id="GO:0032259">
    <property type="term" value="P:methylation"/>
    <property type="evidence" value="ECO:0007669"/>
    <property type="project" value="UniProtKB-KW"/>
</dbReference>
<keyword evidence="10" id="KW-1185">Reference proteome</keyword>
<keyword evidence="2 5" id="KW-0489">Methyltransferase</keyword>
<accession>A0A1H8QJ48</accession>
<dbReference type="InterPro" id="IPR050903">
    <property type="entry name" value="Bact_Chemotaxis_MeTrfase"/>
</dbReference>
<feature type="binding site" evidence="6">
    <location>
        <position position="131"/>
    </location>
    <ligand>
        <name>S-adenosyl-L-methionine</name>
        <dbReference type="ChEBI" id="CHEBI:59789"/>
    </ligand>
</feature>
<dbReference type="InterPro" id="IPR022641">
    <property type="entry name" value="CheR_N"/>
</dbReference>
<evidence type="ECO:0000256" key="4">
    <source>
        <dbReference type="ARBA" id="ARBA00022691"/>
    </source>
</evidence>
<dbReference type="SUPFAM" id="SSF53335">
    <property type="entry name" value="S-adenosyl-L-methionine-dependent methyltransferases"/>
    <property type="match status" value="1"/>
</dbReference>
<feature type="binding site" evidence="6">
    <location>
        <begin position="231"/>
        <end position="232"/>
    </location>
    <ligand>
        <name>S-adenosyl-L-methionine</name>
        <dbReference type="ChEBI" id="CHEBI:59789"/>
    </ligand>
</feature>
<feature type="binding site" evidence="6">
    <location>
        <begin position="214"/>
        <end position="215"/>
    </location>
    <ligand>
        <name>S-adenosyl-L-methionine</name>
        <dbReference type="ChEBI" id="CHEBI:59789"/>
    </ligand>
</feature>
<feature type="binding site" evidence="6">
    <location>
        <position position="89"/>
    </location>
    <ligand>
        <name>S-adenosyl-L-methionine</name>
        <dbReference type="ChEBI" id="CHEBI:59789"/>
    </ligand>
</feature>
<dbReference type="RefSeq" id="WP_093117097.1">
    <property type="nucleotide sequence ID" value="NZ_FODS01000006.1"/>
</dbReference>
<evidence type="ECO:0000313" key="10">
    <source>
        <dbReference type="Proteomes" id="UP000198893"/>
    </source>
</evidence>
<evidence type="ECO:0000259" key="8">
    <source>
        <dbReference type="PROSITE" id="PS50123"/>
    </source>
</evidence>
<evidence type="ECO:0000256" key="3">
    <source>
        <dbReference type="ARBA" id="ARBA00022679"/>
    </source>
</evidence>
<dbReference type="PANTHER" id="PTHR24422">
    <property type="entry name" value="CHEMOTAXIS PROTEIN METHYLTRANSFERASE"/>
    <property type="match status" value="1"/>
</dbReference>
<keyword evidence="4 5" id="KW-0949">S-adenosyl-L-methionine</keyword>
<evidence type="ECO:0000256" key="6">
    <source>
        <dbReference type="PIRSR" id="PIRSR000410-1"/>
    </source>
</evidence>
<name>A0A1H8QJ48_9RHOB</name>
<protein>
    <recommendedName>
        <fullName evidence="5">Chemotaxis protein methyltransferase</fullName>
        <ecNumber evidence="5">2.1.1.80</ecNumber>
    </recommendedName>
</protein>
<dbReference type="AlphaFoldDB" id="A0A1H8QJ48"/>
<dbReference type="InterPro" id="IPR000780">
    <property type="entry name" value="CheR_MeTrfase"/>
</dbReference>
<dbReference type="Pfam" id="PF01739">
    <property type="entry name" value="CheR"/>
    <property type="match status" value="1"/>
</dbReference>
<feature type="binding site" evidence="6">
    <location>
        <position position="93"/>
    </location>
    <ligand>
        <name>S-adenosyl-L-methionine</name>
        <dbReference type="ChEBI" id="CHEBI:59789"/>
    </ligand>
</feature>
<evidence type="ECO:0000256" key="7">
    <source>
        <dbReference type="SAM" id="MobiDB-lite"/>
    </source>
</evidence>
<feature type="binding site" evidence="6">
    <location>
        <position position="87"/>
    </location>
    <ligand>
        <name>S-adenosyl-L-methionine</name>
        <dbReference type="ChEBI" id="CHEBI:59789"/>
    </ligand>
</feature>
<sequence length="305" mass="34034">MIEEQGRRSRESGPFQLTPSEFRALSELLAAETGIELIESKRPMVVSRLSKRLRALGLTGFTDYISLLQSHDHIEEKRQFVMALTTNVTRFFRENQQFEDLRSNLLPDLIAQARKGGRIRFWSAGCSSGEEPYSLAFTLLDLCPEAPTHDIRILATDIDTNVIRQAQDGLYPTSAIAGLPYDCGVRHTTDHPARPDLVAVSPAARQLIAFRELNLLGDWPFRGPFDVVMCRNVVIYFNSDTQDSLWPRFAAKLRPGGTLYLGHSERLSTTGHAYFDADGKTSYTRNRTPVGDVSSGTPTAARVTS</sequence>
<evidence type="ECO:0000256" key="5">
    <source>
        <dbReference type="PIRNR" id="PIRNR000410"/>
    </source>
</evidence>
<evidence type="ECO:0000313" key="9">
    <source>
        <dbReference type="EMBL" id="SEO54275.1"/>
    </source>
</evidence>
<dbReference type="InterPro" id="IPR036804">
    <property type="entry name" value="CheR_N_sf"/>
</dbReference>
<dbReference type="SUPFAM" id="SSF47757">
    <property type="entry name" value="Chemotaxis receptor methyltransferase CheR, N-terminal domain"/>
    <property type="match status" value="1"/>
</dbReference>
<dbReference type="InterPro" id="IPR022642">
    <property type="entry name" value="CheR_C"/>
</dbReference>
<dbReference type="InterPro" id="IPR026024">
    <property type="entry name" value="Chemotaxis_MeTrfase_CheR"/>
</dbReference>
<feature type="region of interest" description="Disordered" evidence="7">
    <location>
        <begin position="285"/>
        <end position="305"/>
    </location>
</feature>
<dbReference type="GO" id="GO:0008983">
    <property type="term" value="F:protein-glutamate O-methyltransferase activity"/>
    <property type="evidence" value="ECO:0007669"/>
    <property type="project" value="UniProtKB-EC"/>
</dbReference>
<dbReference type="PROSITE" id="PS50123">
    <property type="entry name" value="CHER"/>
    <property type="match status" value="1"/>
</dbReference>
<feature type="binding site" evidence="6">
    <location>
        <position position="157"/>
    </location>
    <ligand>
        <name>S-adenosyl-L-methionine</name>
        <dbReference type="ChEBI" id="CHEBI:59789"/>
    </ligand>
</feature>
<dbReference type="PANTHER" id="PTHR24422:SF19">
    <property type="entry name" value="CHEMOTAXIS PROTEIN METHYLTRANSFERASE"/>
    <property type="match status" value="1"/>
</dbReference>
<evidence type="ECO:0000256" key="1">
    <source>
        <dbReference type="ARBA" id="ARBA00001541"/>
    </source>
</evidence>
<evidence type="ECO:0000256" key="2">
    <source>
        <dbReference type="ARBA" id="ARBA00022603"/>
    </source>
</evidence>
<feature type="domain" description="CheR-type methyltransferase" evidence="8">
    <location>
        <begin position="10"/>
        <end position="288"/>
    </location>
</feature>
<dbReference type="SMART" id="SM00138">
    <property type="entry name" value="MeTrc"/>
    <property type="match status" value="1"/>
</dbReference>
<dbReference type="InterPro" id="IPR029063">
    <property type="entry name" value="SAM-dependent_MTases_sf"/>
</dbReference>
<feature type="compositionally biased region" description="Polar residues" evidence="7">
    <location>
        <begin position="294"/>
        <end position="305"/>
    </location>
</feature>
<dbReference type="Pfam" id="PF03705">
    <property type="entry name" value="CheR_N"/>
    <property type="match status" value="1"/>
</dbReference>
<reference evidence="9 10" key="1">
    <citation type="submission" date="2016-10" db="EMBL/GenBank/DDBJ databases">
        <authorList>
            <person name="de Groot N.N."/>
        </authorList>
    </citation>
    <scope>NUCLEOTIDE SEQUENCE [LARGE SCALE GENOMIC DNA]</scope>
    <source>
        <strain evidence="9 10">DSM 27842</strain>
    </source>
</reference>
<organism evidence="9 10">
    <name type="scientific">Salinihabitans flavidus</name>
    <dbReference type="NCBI Taxonomy" id="569882"/>
    <lineage>
        <taxon>Bacteria</taxon>
        <taxon>Pseudomonadati</taxon>
        <taxon>Pseudomonadota</taxon>
        <taxon>Alphaproteobacteria</taxon>
        <taxon>Rhodobacterales</taxon>
        <taxon>Roseobacteraceae</taxon>
        <taxon>Salinihabitans</taxon>
    </lineage>
</organism>
<dbReference type="Gene3D" id="1.10.155.10">
    <property type="entry name" value="Chemotaxis receptor methyltransferase CheR, N-terminal domain"/>
    <property type="match status" value="1"/>
</dbReference>
<comment type="catalytic activity">
    <reaction evidence="1 5">
        <text>L-glutamyl-[protein] + S-adenosyl-L-methionine = [protein]-L-glutamate 5-O-methyl ester + S-adenosyl-L-homocysteine</text>
        <dbReference type="Rhea" id="RHEA:24452"/>
        <dbReference type="Rhea" id="RHEA-COMP:10208"/>
        <dbReference type="Rhea" id="RHEA-COMP:10311"/>
        <dbReference type="ChEBI" id="CHEBI:29973"/>
        <dbReference type="ChEBI" id="CHEBI:57856"/>
        <dbReference type="ChEBI" id="CHEBI:59789"/>
        <dbReference type="ChEBI" id="CHEBI:82795"/>
        <dbReference type="EC" id="2.1.1.80"/>
    </reaction>
</comment>
<dbReference type="Gene3D" id="3.40.50.150">
    <property type="entry name" value="Vaccinia Virus protein VP39"/>
    <property type="match status" value="1"/>
</dbReference>
<dbReference type="Proteomes" id="UP000198893">
    <property type="component" value="Unassembled WGS sequence"/>
</dbReference>
<dbReference type="PIRSF" id="PIRSF000410">
    <property type="entry name" value="CheR"/>
    <property type="match status" value="1"/>
</dbReference>
<gene>
    <name evidence="9" type="ORF">SAMN04490248_106188</name>
</gene>
<keyword evidence="3 5" id="KW-0808">Transferase</keyword>
<dbReference type="STRING" id="569882.SAMN04490248_106188"/>
<dbReference type="EMBL" id="FODS01000006">
    <property type="protein sequence ID" value="SEO54275.1"/>
    <property type="molecule type" value="Genomic_DNA"/>
</dbReference>
<comment type="function">
    <text evidence="5">Methylation of the membrane-bound methyl-accepting chemotaxis proteins (MCP) to form gamma-glutamyl methyl ester residues in MCP.</text>
</comment>